<evidence type="ECO:0000313" key="2">
    <source>
        <dbReference type="Proteomes" id="UP000183287"/>
    </source>
</evidence>
<dbReference type="RefSeq" id="WP_218152120.1">
    <property type="nucleotide sequence ID" value="NZ_FOUB01000057.1"/>
</dbReference>
<keyword evidence="2" id="KW-1185">Reference proteome</keyword>
<reference evidence="2" key="1">
    <citation type="submission" date="2016-10" db="EMBL/GenBank/DDBJ databases">
        <authorList>
            <person name="Varghese N."/>
            <person name="Submissions S."/>
        </authorList>
    </citation>
    <scope>NUCLEOTIDE SEQUENCE [LARGE SCALE GENOMIC DNA]</scope>
    <source>
        <strain evidence="2">Nm44</strain>
    </source>
</reference>
<evidence type="ECO:0000313" key="1">
    <source>
        <dbReference type="EMBL" id="SFM82024.1"/>
    </source>
</evidence>
<name>A0A1I4TZ37_9PROT</name>
<dbReference type="STRING" id="44574.AAW31_10195"/>
<proteinExistence type="predicted"/>
<dbReference type="Proteomes" id="UP000183287">
    <property type="component" value="Unassembled WGS sequence"/>
</dbReference>
<protein>
    <submittedName>
        <fullName evidence="1">Uncharacterized protein</fullName>
    </submittedName>
</protein>
<gene>
    <name evidence="1" type="ORF">SAMN05421863_10571</name>
</gene>
<dbReference type="AlphaFoldDB" id="A0A1I4TZ37"/>
<accession>A0A1I4TZ37</accession>
<organism evidence="1 2">
    <name type="scientific">Nitrosomonas communis</name>
    <dbReference type="NCBI Taxonomy" id="44574"/>
    <lineage>
        <taxon>Bacteria</taxon>
        <taxon>Pseudomonadati</taxon>
        <taxon>Pseudomonadota</taxon>
        <taxon>Betaproteobacteria</taxon>
        <taxon>Nitrosomonadales</taxon>
        <taxon>Nitrosomonadaceae</taxon>
        <taxon>Nitrosomonas</taxon>
    </lineage>
</organism>
<dbReference type="EMBL" id="FOUB01000057">
    <property type="protein sequence ID" value="SFM82024.1"/>
    <property type="molecule type" value="Genomic_DNA"/>
</dbReference>
<sequence>MKKSPPFKIGMVWYYREDYDAILRIMTDSHKLPESFDIWLAEAEQDEDNLTKDGYTVVRTRIDPETFLGWRRSQGLNADFEARMGFANFIAKQSAKSNHRKNIFNVSST</sequence>